<comment type="caution">
    <text evidence="2">The sequence shown here is derived from an EMBL/GenBank/DDBJ whole genome shotgun (WGS) entry which is preliminary data.</text>
</comment>
<keyword evidence="1" id="KW-0472">Membrane</keyword>
<keyword evidence="3" id="KW-1185">Reference proteome</keyword>
<feature type="transmembrane region" description="Helical" evidence="1">
    <location>
        <begin position="373"/>
        <end position="394"/>
    </location>
</feature>
<feature type="transmembrane region" description="Helical" evidence="1">
    <location>
        <begin position="56"/>
        <end position="73"/>
    </location>
</feature>
<evidence type="ECO:0000256" key="1">
    <source>
        <dbReference type="SAM" id="Phobius"/>
    </source>
</evidence>
<keyword evidence="1" id="KW-1133">Transmembrane helix</keyword>
<evidence type="ECO:0000313" key="2">
    <source>
        <dbReference type="EMBL" id="KGF53446.1"/>
    </source>
</evidence>
<feature type="transmembrane region" description="Helical" evidence="1">
    <location>
        <begin position="32"/>
        <end position="50"/>
    </location>
</feature>
<gene>
    <name evidence="2" type="ORF">HMPREF9302_00735</name>
</gene>
<evidence type="ECO:0000313" key="3">
    <source>
        <dbReference type="Proteomes" id="UP000029614"/>
    </source>
</evidence>
<proteinExistence type="predicted"/>
<dbReference type="SUPFAM" id="SSF103473">
    <property type="entry name" value="MFS general substrate transporter"/>
    <property type="match status" value="1"/>
</dbReference>
<feature type="transmembrane region" description="Helical" evidence="1">
    <location>
        <begin position="312"/>
        <end position="332"/>
    </location>
</feature>
<keyword evidence="1" id="KW-0812">Transmembrane</keyword>
<sequence length="448" mass="51547">MKKDSDVISGIPIVNVWHNHWLWLPSLYMMRGLPYVVLFMTSLVFFSQLGIDNSDIIISNTWLILPFIFRPFLSRVVLSFDSKRYWILLSEFIIGLSFIGIALSVPNRYNFSLSFVFLFVIAIAASIHDIAIEHFYKRNANYRRRSAFMGIRTIFYMCAIVIGFTFPLLAVGYFEVVSRLVKTPWITIFYSLGSVSLICCLYHFIVLPKAYIRAKLPFCVGVTKRWFLDIVQMIMARNGYIYHLLFIFLYLFPEFIFLRIIIFFLFDTGSGGGLGFSPQEVGFIHGAIGYVAILLGAAVGFWAVGKCGVITLRWSMAFAIVLSKLLFLYLSFSFNSSLLIVSLFVFLDYLFAGYSVVMYVLLLLFFTHGKHPTFFYSIGASILGISFFSSSMFIGMLTEYFSYQQIFIFISFLGIIPLFSVKIISINSETDNMFKKFVRLRKIEVFKN</sequence>
<name>A0A096B3B8_9BACT</name>
<dbReference type="InterPro" id="IPR036259">
    <property type="entry name" value="MFS_trans_sf"/>
</dbReference>
<reference evidence="2 3" key="1">
    <citation type="submission" date="2014-07" db="EMBL/GenBank/DDBJ databases">
        <authorList>
            <person name="McCorrison J."/>
            <person name="Sanka R."/>
            <person name="Torralba M."/>
            <person name="Gillis M."/>
            <person name="Haft D.H."/>
            <person name="Methe B."/>
            <person name="Sutton G."/>
            <person name="Nelson K.E."/>
        </authorList>
    </citation>
    <scope>NUCLEOTIDE SEQUENCE [LARGE SCALE GENOMIC DNA]</scope>
    <source>
        <strain evidence="2 3">DNF00058</strain>
    </source>
</reference>
<dbReference type="Proteomes" id="UP000029614">
    <property type="component" value="Unassembled WGS sequence"/>
</dbReference>
<feature type="transmembrane region" description="Helical" evidence="1">
    <location>
        <begin position="240"/>
        <end position="266"/>
    </location>
</feature>
<accession>A0A096B3B8</accession>
<dbReference type="RefSeq" id="WP_019035413.1">
    <property type="nucleotide sequence ID" value="NZ_JRNU01000001.1"/>
</dbReference>
<organism evidence="2 3">
    <name type="scientific">Prevotella amnii DNF00058</name>
    <dbReference type="NCBI Taxonomy" id="1401066"/>
    <lineage>
        <taxon>Bacteria</taxon>
        <taxon>Pseudomonadati</taxon>
        <taxon>Bacteroidota</taxon>
        <taxon>Bacteroidia</taxon>
        <taxon>Bacteroidales</taxon>
        <taxon>Prevotellaceae</taxon>
        <taxon>Prevotella</taxon>
    </lineage>
</organism>
<feature type="transmembrane region" description="Helical" evidence="1">
    <location>
        <begin position="186"/>
        <end position="207"/>
    </location>
</feature>
<feature type="transmembrane region" description="Helical" evidence="1">
    <location>
        <begin position="153"/>
        <end position="174"/>
    </location>
</feature>
<dbReference type="Gene3D" id="1.20.1250.20">
    <property type="entry name" value="MFS general substrate transporter like domains"/>
    <property type="match status" value="1"/>
</dbReference>
<feature type="transmembrane region" description="Helical" evidence="1">
    <location>
        <begin position="286"/>
        <end position="305"/>
    </location>
</feature>
<dbReference type="AlphaFoldDB" id="A0A096B3B8"/>
<feature type="transmembrane region" description="Helical" evidence="1">
    <location>
        <begin position="111"/>
        <end position="132"/>
    </location>
</feature>
<feature type="transmembrane region" description="Helical" evidence="1">
    <location>
        <begin position="338"/>
        <end position="366"/>
    </location>
</feature>
<dbReference type="EMBL" id="JRNU01000001">
    <property type="protein sequence ID" value="KGF53446.1"/>
    <property type="molecule type" value="Genomic_DNA"/>
</dbReference>
<protein>
    <submittedName>
        <fullName evidence="2">Membrane protein</fullName>
    </submittedName>
</protein>
<dbReference type="OrthoDB" id="1069770at2"/>
<feature type="transmembrane region" description="Helical" evidence="1">
    <location>
        <begin position="85"/>
        <end position="105"/>
    </location>
</feature>
<feature type="transmembrane region" description="Helical" evidence="1">
    <location>
        <begin position="406"/>
        <end position="426"/>
    </location>
</feature>